<sequence>MLKLMKAENMKFKRTFSRMLIFLGPLGLILLSFTFGFGYYQVNAFNWWYTLIYPGCIALFAALSNQKDGNKKLKYQNLYAVPVDLRASWLAKMGVAAFYVLLSCGVVLLGIILGTEIKGFFWEGTTLPLSDTILPMVLGMAVVFLTSVWEIPLCFMLAKKLGFLGAVLLNVGVGTVGGVILAEQGFWFMIPYSWTPRAMCPVLGIRPNNLLVEPGSPLLDASVVLVAIVLSLVLCAALTLLCVRWFSKKEAA</sequence>
<feature type="transmembrane region" description="Helical" evidence="1">
    <location>
        <begin position="133"/>
        <end position="149"/>
    </location>
</feature>
<organism evidence="2 3">
    <name type="scientific">Eubacterium maltosivorans</name>
    <dbReference type="NCBI Taxonomy" id="2041044"/>
    <lineage>
        <taxon>Bacteria</taxon>
        <taxon>Bacillati</taxon>
        <taxon>Bacillota</taxon>
        <taxon>Clostridia</taxon>
        <taxon>Eubacteriales</taxon>
        <taxon>Eubacteriaceae</taxon>
        <taxon>Eubacterium</taxon>
    </lineage>
</organism>
<keyword evidence="1" id="KW-0812">Transmembrane</keyword>
<dbReference type="Pfam" id="PF12730">
    <property type="entry name" value="ABC2_membrane_4"/>
    <property type="match status" value="1"/>
</dbReference>
<reference evidence="2 3" key="1">
    <citation type="submission" date="2018-05" db="EMBL/GenBank/DDBJ databases">
        <title>Genome comparison of Eubacterium sp.</title>
        <authorList>
            <person name="Feng Y."/>
            <person name="Sanchez-Andrea I."/>
            <person name="Stams A.J.M."/>
            <person name="De Vos W.M."/>
        </authorList>
    </citation>
    <scope>NUCLEOTIDE SEQUENCE [LARGE SCALE GENOMIC DNA]</scope>
    <source>
        <strain evidence="2 3">YI</strain>
    </source>
</reference>
<dbReference type="RefSeq" id="WP_096919632.1">
    <property type="nucleotide sequence ID" value="NZ_CP029487.1"/>
</dbReference>
<dbReference type="InterPro" id="IPR021205">
    <property type="entry name" value="Lanti_perm_SpaE/MutE/EpiE-like"/>
</dbReference>
<dbReference type="EMBL" id="CP029487">
    <property type="protein sequence ID" value="QCT70752.1"/>
    <property type="molecule type" value="Genomic_DNA"/>
</dbReference>
<keyword evidence="3" id="KW-1185">Reference proteome</keyword>
<proteinExistence type="predicted"/>
<dbReference type="AlphaFoldDB" id="A0A4P9C803"/>
<dbReference type="KEGG" id="emt:CPZ25_005205"/>
<feature type="transmembrane region" description="Helical" evidence="1">
    <location>
        <begin position="161"/>
        <end position="182"/>
    </location>
</feature>
<evidence type="ECO:0000313" key="2">
    <source>
        <dbReference type="EMBL" id="QCT70752.1"/>
    </source>
</evidence>
<keyword evidence="1" id="KW-0472">Membrane</keyword>
<gene>
    <name evidence="2" type="ORF">CPZ25_005205</name>
</gene>
<feature type="transmembrane region" description="Helical" evidence="1">
    <location>
        <begin position="95"/>
        <end position="113"/>
    </location>
</feature>
<evidence type="ECO:0000313" key="3">
    <source>
        <dbReference type="Proteomes" id="UP000218387"/>
    </source>
</evidence>
<evidence type="ECO:0000256" key="1">
    <source>
        <dbReference type="SAM" id="Phobius"/>
    </source>
</evidence>
<feature type="transmembrane region" description="Helical" evidence="1">
    <location>
        <begin position="223"/>
        <end position="246"/>
    </location>
</feature>
<dbReference type="Proteomes" id="UP000218387">
    <property type="component" value="Chromosome"/>
</dbReference>
<protein>
    <submittedName>
        <fullName evidence="2">Lantibiotic immunity ABC transporter MutE/EpiE family permease subunit</fullName>
    </submittedName>
</protein>
<dbReference type="CDD" id="cd21807">
    <property type="entry name" value="ABC-2_lan_permease_MutE_EpiE-like"/>
    <property type="match status" value="1"/>
</dbReference>
<dbReference type="NCBIfam" id="TIGR03732">
    <property type="entry name" value="lanti_perm_MutE"/>
    <property type="match status" value="1"/>
</dbReference>
<feature type="transmembrane region" description="Helical" evidence="1">
    <location>
        <begin position="46"/>
        <end position="64"/>
    </location>
</feature>
<keyword evidence="1" id="KW-1133">Transmembrane helix</keyword>
<name>A0A4P9C803_EUBML</name>
<accession>A0A4P9C803</accession>